<name>A0A5C4RXS9_PROVB</name>
<accession>A0A5C4RXS9</accession>
<evidence type="ECO:0000313" key="2">
    <source>
        <dbReference type="Proteomes" id="UP000309544"/>
    </source>
</evidence>
<sequence length="254" mass="28772">MLTPKETSVHGIPSMFLTHASDVLGDTSDGLSGSNIAKAFAGYAFDLDVHIPHASYPFDVPNKRTALLENLRCFEPEDQYRIIKELCEHPNLPQPVPDSVNNLKIQLIARYSDQFGSVSSETLNVTLVEEAKHWLSDYPASLKLYETALTKFNNNVFERNLLDDLRLSLELLLKAIFNNSKSFENQIPQIGGFISSKGGSKEFSNMFRTLVDYYSKYQNSFVKHNDAVIEEEVEFIFEMTSSFMKHLVKMSIKG</sequence>
<keyword evidence="2" id="KW-1185">Reference proteome</keyword>
<comment type="caution">
    <text evidence="1">The sequence shown here is derived from an EMBL/GenBank/DDBJ whole genome shotgun (WGS) entry which is preliminary data.</text>
</comment>
<dbReference type="AlphaFoldDB" id="A0A5C4RXS9"/>
<dbReference type="EMBL" id="VDCI01000010">
    <property type="protein sequence ID" value="TNJ35900.1"/>
    <property type="molecule type" value="Genomic_DNA"/>
</dbReference>
<evidence type="ECO:0008006" key="3">
    <source>
        <dbReference type="Google" id="ProtNLM"/>
    </source>
</evidence>
<organism evidence="1 2">
    <name type="scientific">Prosthecochloris vibrioformis</name>
    <name type="common">Chlorobium vibrioforme</name>
    <dbReference type="NCBI Taxonomy" id="1098"/>
    <lineage>
        <taxon>Bacteria</taxon>
        <taxon>Pseudomonadati</taxon>
        <taxon>Chlorobiota</taxon>
        <taxon>Chlorobiia</taxon>
        <taxon>Chlorobiales</taxon>
        <taxon>Chlorobiaceae</taxon>
        <taxon>Prosthecochloris</taxon>
    </lineage>
</organism>
<reference evidence="1 2" key="1">
    <citation type="submission" date="2019-05" db="EMBL/GenBank/DDBJ databases">
        <title>Draft Whole-Genome sequence of the green sulfur bacterium Prosthecochloris vibrioformis DSM 260.</title>
        <authorList>
            <person name="Meyer T.E."/>
            <person name="Kyndt J.A."/>
        </authorList>
    </citation>
    <scope>NUCLEOTIDE SEQUENCE [LARGE SCALE GENOMIC DNA]</scope>
    <source>
        <strain evidence="1 2">DSM 260</strain>
    </source>
</reference>
<dbReference type="Proteomes" id="UP000309544">
    <property type="component" value="Unassembled WGS sequence"/>
</dbReference>
<proteinExistence type="predicted"/>
<evidence type="ECO:0000313" key="1">
    <source>
        <dbReference type="EMBL" id="TNJ35900.1"/>
    </source>
</evidence>
<gene>
    <name evidence="1" type="ORF">FGF68_09485</name>
</gene>
<protein>
    <recommendedName>
        <fullName evidence="3">TIGR02391 family protein</fullName>
    </recommendedName>
</protein>